<keyword evidence="19" id="KW-1185">Reference proteome</keyword>
<feature type="region of interest" description="Disordered" evidence="17">
    <location>
        <begin position="225"/>
        <end position="275"/>
    </location>
</feature>
<comment type="subcellular location">
    <subcellularLocation>
        <location evidence="2">Mitochondrion inner membrane</location>
        <topology evidence="2">Single-pass membrane protein</topology>
    </subcellularLocation>
</comment>
<evidence type="ECO:0000256" key="10">
    <source>
        <dbReference type="ARBA" id="ARBA00022982"/>
    </source>
</evidence>
<evidence type="ECO:0000256" key="4">
    <source>
        <dbReference type="ARBA" id="ARBA00018632"/>
    </source>
</evidence>
<keyword evidence="5" id="KW-0813">Transport</keyword>
<evidence type="ECO:0000256" key="5">
    <source>
        <dbReference type="ARBA" id="ARBA00022448"/>
    </source>
</evidence>
<organism evidence="18 19">
    <name type="scientific">Venturia nashicola</name>
    <dbReference type="NCBI Taxonomy" id="86259"/>
    <lineage>
        <taxon>Eukaryota</taxon>
        <taxon>Fungi</taxon>
        <taxon>Dikarya</taxon>
        <taxon>Ascomycota</taxon>
        <taxon>Pezizomycotina</taxon>
        <taxon>Dothideomycetes</taxon>
        <taxon>Pleosporomycetidae</taxon>
        <taxon>Venturiales</taxon>
        <taxon>Venturiaceae</taxon>
        <taxon>Venturia</taxon>
    </lineage>
</organism>
<evidence type="ECO:0000256" key="11">
    <source>
        <dbReference type="ARBA" id="ARBA00022989"/>
    </source>
</evidence>
<feature type="compositionally biased region" description="Low complexity" evidence="17">
    <location>
        <begin position="225"/>
        <end position="248"/>
    </location>
</feature>
<name>A0A4Z1PX33_9PEZI</name>
<proteinExistence type="inferred from homology"/>
<keyword evidence="6" id="KW-0679">Respiratory chain</keyword>
<evidence type="ECO:0000256" key="1">
    <source>
        <dbReference type="ARBA" id="ARBA00003195"/>
    </source>
</evidence>
<evidence type="ECO:0000256" key="14">
    <source>
        <dbReference type="ARBA" id="ARBA00030753"/>
    </source>
</evidence>
<keyword evidence="10" id="KW-0249">Electron transport</keyword>
<dbReference type="GO" id="GO:0005743">
    <property type="term" value="C:mitochondrial inner membrane"/>
    <property type="evidence" value="ECO:0007669"/>
    <property type="project" value="UniProtKB-SubCell"/>
</dbReference>
<evidence type="ECO:0000256" key="6">
    <source>
        <dbReference type="ARBA" id="ARBA00022660"/>
    </source>
</evidence>
<dbReference type="STRING" id="86259.A0A4Z1PX33"/>
<evidence type="ECO:0000256" key="7">
    <source>
        <dbReference type="ARBA" id="ARBA00022692"/>
    </source>
</evidence>
<keyword evidence="9" id="KW-0809">Transit peptide</keyword>
<feature type="compositionally biased region" description="Basic and acidic residues" evidence="17">
    <location>
        <begin position="252"/>
        <end position="264"/>
    </location>
</feature>
<comment type="caution">
    <text evidence="18">The sequence shown here is derived from an EMBL/GenBank/DDBJ whole genome shotgun (WGS) entry which is preliminary data.</text>
</comment>
<keyword evidence="13" id="KW-0472">Membrane</keyword>
<keyword evidence="8" id="KW-0999">Mitochondrion inner membrane</keyword>
<comment type="function">
    <text evidence="1">Accessory subunit of the mitochondrial membrane respiratory chain NADH dehydrogenase (Complex I), that is believed not to be involved in catalysis. Complex I functions in the transfer of electrons from NADH to the respiratory chain. The immediate electron acceptor for the enzyme is believed to be ubiquinone.</text>
</comment>
<feature type="region of interest" description="Disordered" evidence="17">
    <location>
        <begin position="289"/>
        <end position="344"/>
    </location>
</feature>
<dbReference type="AlphaFoldDB" id="A0A4Z1PX33"/>
<keyword evidence="12" id="KW-0496">Mitochondrion</keyword>
<dbReference type="Pfam" id="PF10183">
    <property type="entry name" value="ESSS"/>
    <property type="match status" value="1"/>
</dbReference>
<evidence type="ECO:0000256" key="3">
    <source>
        <dbReference type="ARBA" id="ARBA00008915"/>
    </source>
</evidence>
<comment type="subunit">
    <text evidence="16">Complex I is composed of 45 different subunits. Interacts with BCAP31.</text>
</comment>
<evidence type="ECO:0000256" key="13">
    <source>
        <dbReference type="ARBA" id="ARBA00023136"/>
    </source>
</evidence>
<dbReference type="PANTHER" id="PTHR40637">
    <property type="entry name" value="ESSS SUBUNIT OF NADH:UBIQUINONE OXIDOREDUCTASE (COMPLEX I) PROTEIN"/>
    <property type="match status" value="1"/>
</dbReference>
<reference evidence="18 19" key="1">
    <citation type="submission" date="2019-04" db="EMBL/GenBank/DDBJ databases">
        <title>High contiguity whole genome sequence and gene annotation resource for two Venturia nashicola isolates.</title>
        <authorList>
            <person name="Prokchorchik M."/>
            <person name="Won K."/>
            <person name="Lee Y."/>
            <person name="Choi E.D."/>
            <person name="Segonzac C."/>
            <person name="Sohn K.H."/>
        </authorList>
    </citation>
    <scope>NUCLEOTIDE SEQUENCE [LARGE SCALE GENOMIC DNA]</scope>
    <source>
        <strain evidence="18 19">PRI2</strain>
    </source>
</reference>
<dbReference type="Proteomes" id="UP000298493">
    <property type="component" value="Unassembled WGS sequence"/>
</dbReference>
<evidence type="ECO:0000313" key="19">
    <source>
        <dbReference type="Proteomes" id="UP000298493"/>
    </source>
</evidence>
<dbReference type="InterPro" id="IPR019329">
    <property type="entry name" value="NADH_UbQ_OxRdtase_ESSS_su"/>
</dbReference>
<evidence type="ECO:0000256" key="9">
    <source>
        <dbReference type="ARBA" id="ARBA00022946"/>
    </source>
</evidence>
<evidence type="ECO:0000256" key="2">
    <source>
        <dbReference type="ARBA" id="ARBA00004434"/>
    </source>
</evidence>
<evidence type="ECO:0000256" key="15">
    <source>
        <dbReference type="ARBA" id="ARBA00031387"/>
    </source>
</evidence>
<sequence length="460" mass="50910">MTITATEPQINPKGVETFAVQASNVRKYDMLLYNDRVCTVVSSEKYENQYSSRVPKRLIVLSTLREGKILETVMQSDNIMTRITANGMAMMPEELPKEPVLAGQAKKHMVIMIKERVCRIRNVTLNKIGETTLICIQAQTLDETRCEDIRLPADVPLEFPGQKNAIAAVQKAVSENEGKFLTRLEDGSICCQRPPKTPSADIPLKEEKVKVELKDPAEVVSNITRSTSSTMANSTSSIAASSTSSVATDVSYRPRESREYEKTRSGPGNSGECCDSHQYVRQWALELPAPVMGEPPGGANRHPNRSSTPAPIAASLPGQRPSRTDTHRLNSPLPSTQTKMPLIKPSTARSSLRCMRTVAALPQSTFAQRHFSMTRQVRSDDSHGSHYDPPSGWLWGVPPGQEYKKEGWENLMIFGFGGCCVFAVVGYAFKPDTSIQTWALEEARRRLEAEGILEDPEAKK</sequence>
<protein>
    <recommendedName>
        <fullName evidence="4">NADH dehydrogenase [ubiquinone] 1 beta subcomplex subunit 11, mitochondrial</fullName>
    </recommendedName>
    <alternativeName>
        <fullName evidence="15">Complex I-ESSS</fullName>
    </alternativeName>
    <alternativeName>
        <fullName evidence="14">NADH-ubiquinone oxidoreductase ESSS subunit</fullName>
    </alternativeName>
</protein>
<evidence type="ECO:0000313" key="18">
    <source>
        <dbReference type="EMBL" id="TID27980.1"/>
    </source>
</evidence>
<evidence type="ECO:0000256" key="8">
    <source>
        <dbReference type="ARBA" id="ARBA00022792"/>
    </source>
</evidence>
<dbReference type="PANTHER" id="PTHR40637:SF1">
    <property type="entry name" value="ESSS SUBUNIT OF NADH:UBIQUINONE OXIDOREDUCTASE (COMPLEX I) PROTEIN"/>
    <property type="match status" value="1"/>
</dbReference>
<gene>
    <name evidence="18" type="ORF">E6O75_ATG00747</name>
</gene>
<evidence type="ECO:0000256" key="12">
    <source>
        <dbReference type="ARBA" id="ARBA00023128"/>
    </source>
</evidence>
<comment type="similarity">
    <text evidence="3">Belongs to the complex I NDUFB11 subunit family.</text>
</comment>
<dbReference type="OrthoDB" id="2147978at2759"/>
<dbReference type="GO" id="GO:0000502">
    <property type="term" value="C:proteasome complex"/>
    <property type="evidence" value="ECO:0007669"/>
    <property type="project" value="UniProtKB-KW"/>
</dbReference>
<keyword evidence="18" id="KW-0647">Proteasome</keyword>
<accession>A0A4Z1PX33</accession>
<keyword evidence="11" id="KW-1133">Transmembrane helix</keyword>
<dbReference type="EMBL" id="SNSC02000001">
    <property type="protein sequence ID" value="TID27980.1"/>
    <property type="molecule type" value="Genomic_DNA"/>
</dbReference>
<keyword evidence="7" id="KW-0812">Transmembrane</keyword>
<evidence type="ECO:0000256" key="16">
    <source>
        <dbReference type="ARBA" id="ARBA00046528"/>
    </source>
</evidence>
<evidence type="ECO:0000256" key="17">
    <source>
        <dbReference type="SAM" id="MobiDB-lite"/>
    </source>
</evidence>